<evidence type="ECO:0000256" key="2">
    <source>
        <dbReference type="SAM" id="Coils"/>
    </source>
</evidence>
<feature type="coiled-coil region" evidence="2">
    <location>
        <begin position="172"/>
        <end position="199"/>
    </location>
</feature>
<keyword evidence="2" id="KW-0175">Coiled coil</keyword>
<comment type="caution">
    <text evidence="3">The sequence shown here is derived from an EMBL/GenBank/DDBJ whole genome shotgun (WGS) entry which is preliminary data.</text>
</comment>
<proteinExistence type="inferred from homology"/>
<evidence type="ECO:0000313" key="4">
    <source>
        <dbReference type="Proteomes" id="UP000613768"/>
    </source>
</evidence>
<sequence>MLIAAMWLSPTAFGNDSSPPPGADIASVRSWLIAHNPELRALQAEAEAAEARVFPAGALPDPMVGLRLEGIDTDRPNLLPGNVGKTLYSVKQTVPLWGKRGLARDIAGEEARAQREMRSATLLDRLAETEQAYVGYWHADASLQVVDRLIELIGTIESVARQRYALGLAAQQDAIRAQVARTRLQAERIEREAKRADAIAQLNAGLGRPVDAPLASPEGAPNIDLPIERRDQGLAMLRRQSHPMLRARAAMASAADEAFDLQRRQRFPDLNVGVGLMQQGNRLEGYELMLEVEIPFQRRALREREREAALRRDAANARVDQTRDALEAAFGKAWARWASARERESLYHNTLLPQSEANFASALASYRVGEVDFATLLEALEAWQGADLSRIDAQRDELNGAADLRALIGSTP</sequence>
<protein>
    <submittedName>
        <fullName evidence="3">TolC family protein</fullName>
    </submittedName>
</protein>
<gene>
    <name evidence="3" type="ORF">IFO71_01485</name>
</gene>
<dbReference type="GO" id="GO:0015562">
    <property type="term" value="F:efflux transmembrane transporter activity"/>
    <property type="evidence" value="ECO:0007669"/>
    <property type="project" value="InterPro"/>
</dbReference>
<dbReference type="SUPFAM" id="SSF56954">
    <property type="entry name" value="Outer membrane efflux proteins (OEP)"/>
    <property type="match status" value="1"/>
</dbReference>
<dbReference type="PANTHER" id="PTHR30203:SF24">
    <property type="entry name" value="BLR4935 PROTEIN"/>
    <property type="match status" value="1"/>
</dbReference>
<dbReference type="PROSITE" id="PS51274">
    <property type="entry name" value="GATASE_COBBQ"/>
    <property type="match status" value="1"/>
</dbReference>
<name>A0AAW3ZE11_9GAMM</name>
<dbReference type="Proteomes" id="UP000613768">
    <property type="component" value="Unassembled WGS sequence"/>
</dbReference>
<dbReference type="AlphaFoldDB" id="A0AAW3ZE11"/>
<evidence type="ECO:0000256" key="1">
    <source>
        <dbReference type="ARBA" id="ARBA00007613"/>
    </source>
</evidence>
<dbReference type="PANTHER" id="PTHR30203">
    <property type="entry name" value="OUTER MEMBRANE CATION EFFLUX PROTEIN"/>
    <property type="match status" value="1"/>
</dbReference>
<reference evidence="3 4" key="1">
    <citation type="submission" date="2020-09" db="EMBL/GenBank/DDBJ databases">
        <title>Pseudoxanthomonas sp. CAU 1598 isolated from sand of Yaerae Beach.</title>
        <authorList>
            <person name="Kim W."/>
        </authorList>
    </citation>
    <scope>NUCLEOTIDE SEQUENCE [LARGE SCALE GENOMIC DNA]</scope>
    <source>
        <strain evidence="3 4">CAU 1598</strain>
    </source>
</reference>
<dbReference type="Gene3D" id="1.20.1600.10">
    <property type="entry name" value="Outer membrane efflux proteins (OEP)"/>
    <property type="match status" value="1"/>
</dbReference>
<dbReference type="EMBL" id="JACYTR010000002">
    <property type="protein sequence ID" value="MBD8524401.1"/>
    <property type="molecule type" value="Genomic_DNA"/>
</dbReference>
<keyword evidence="4" id="KW-1185">Reference proteome</keyword>
<organism evidence="3 4">
    <name type="scientific">Pseudomarimonas arenosa</name>
    <dbReference type="NCBI Taxonomy" id="2774145"/>
    <lineage>
        <taxon>Bacteria</taxon>
        <taxon>Pseudomonadati</taxon>
        <taxon>Pseudomonadota</taxon>
        <taxon>Gammaproteobacteria</taxon>
        <taxon>Lysobacterales</taxon>
        <taxon>Lysobacteraceae</taxon>
        <taxon>Pseudomarimonas</taxon>
    </lineage>
</organism>
<dbReference type="Pfam" id="PF02321">
    <property type="entry name" value="OEP"/>
    <property type="match status" value="2"/>
</dbReference>
<accession>A0AAW3ZE11</accession>
<dbReference type="InterPro" id="IPR003423">
    <property type="entry name" value="OMP_efflux"/>
</dbReference>
<comment type="similarity">
    <text evidence="1">Belongs to the outer membrane factor (OMF) (TC 1.B.17) family.</text>
</comment>
<evidence type="ECO:0000313" key="3">
    <source>
        <dbReference type="EMBL" id="MBD8524401.1"/>
    </source>
</evidence>
<dbReference type="InterPro" id="IPR010131">
    <property type="entry name" value="MdtP/NodT-like"/>
</dbReference>